<evidence type="ECO:0000313" key="3">
    <source>
        <dbReference type="Proteomes" id="UP001292094"/>
    </source>
</evidence>
<dbReference type="EMBL" id="JAWZYT010004235">
    <property type="protein sequence ID" value="KAK4294655.1"/>
    <property type="molecule type" value="Genomic_DNA"/>
</dbReference>
<feature type="compositionally biased region" description="Basic and acidic residues" evidence="1">
    <location>
        <begin position="1"/>
        <end position="17"/>
    </location>
</feature>
<comment type="caution">
    <text evidence="2">The sequence shown here is derived from an EMBL/GenBank/DDBJ whole genome shotgun (WGS) entry which is preliminary data.</text>
</comment>
<dbReference type="Proteomes" id="UP001292094">
    <property type="component" value="Unassembled WGS sequence"/>
</dbReference>
<gene>
    <name evidence="2" type="ORF">Pmani_032730</name>
</gene>
<protein>
    <submittedName>
        <fullName evidence="2">Uncharacterized protein</fullName>
    </submittedName>
</protein>
<reference evidence="2" key="1">
    <citation type="submission" date="2023-11" db="EMBL/GenBank/DDBJ databases">
        <title>Genome assemblies of two species of porcelain crab, Petrolisthes cinctipes and Petrolisthes manimaculis (Anomura: Porcellanidae).</title>
        <authorList>
            <person name="Angst P."/>
        </authorList>
    </citation>
    <scope>NUCLEOTIDE SEQUENCE</scope>
    <source>
        <strain evidence="2">PB745_02</strain>
        <tissue evidence="2">Gill</tissue>
    </source>
</reference>
<sequence length="72" mass="6908">MDESRKEGLRGGSRGEEAVVSGGEGGRGGAVICGGEGGRGGGAVGGGGEGGRGGGCKWMMHNECIMEGIEGP</sequence>
<proteinExistence type="predicted"/>
<name>A0AAE1NT25_9EUCA</name>
<keyword evidence="3" id="KW-1185">Reference proteome</keyword>
<accession>A0AAE1NT25</accession>
<feature type="region of interest" description="Disordered" evidence="1">
    <location>
        <begin position="1"/>
        <end position="28"/>
    </location>
</feature>
<organism evidence="2 3">
    <name type="scientific">Petrolisthes manimaculis</name>
    <dbReference type="NCBI Taxonomy" id="1843537"/>
    <lineage>
        <taxon>Eukaryota</taxon>
        <taxon>Metazoa</taxon>
        <taxon>Ecdysozoa</taxon>
        <taxon>Arthropoda</taxon>
        <taxon>Crustacea</taxon>
        <taxon>Multicrustacea</taxon>
        <taxon>Malacostraca</taxon>
        <taxon>Eumalacostraca</taxon>
        <taxon>Eucarida</taxon>
        <taxon>Decapoda</taxon>
        <taxon>Pleocyemata</taxon>
        <taxon>Anomura</taxon>
        <taxon>Galatheoidea</taxon>
        <taxon>Porcellanidae</taxon>
        <taxon>Petrolisthes</taxon>
    </lineage>
</organism>
<evidence type="ECO:0000256" key="1">
    <source>
        <dbReference type="SAM" id="MobiDB-lite"/>
    </source>
</evidence>
<evidence type="ECO:0000313" key="2">
    <source>
        <dbReference type="EMBL" id="KAK4294655.1"/>
    </source>
</evidence>
<dbReference type="AlphaFoldDB" id="A0AAE1NT25"/>